<dbReference type="AlphaFoldDB" id="A0A5N5I4S2"/>
<evidence type="ECO:0000313" key="2">
    <source>
        <dbReference type="Proteomes" id="UP000327157"/>
    </source>
</evidence>
<organism evidence="1 2">
    <name type="scientific">Pyrus ussuriensis x Pyrus communis</name>
    <dbReference type="NCBI Taxonomy" id="2448454"/>
    <lineage>
        <taxon>Eukaryota</taxon>
        <taxon>Viridiplantae</taxon>
        <taxon>Streptophyta</taxon>
        <taxon>Embryophyta</taxon>
        <taxon>Tracheophyta</taxon>
        <taxon>Spermatophyta</taxon>
        <taxon>Magnoliopsida</taxon>
        <taxon>eudicotyledons</taxon>
        <taxon>Gunneridae</taxon>
        <taxon>Pentapetalae</taxon>
        <taxon>rosids</taxon>
        <taxon>fabids</taxon>
        <taxon>Rosales</taxon>
        <taxon>Rosaceae</taxon>
        <taxon>Amygdaloideae</taxon>
        <taxon>Maleae</taxon>
        <taxon>Pyrus</taxon>
    </lineage>
</organism>
<protein>
    <submittedName>
        <fullName evidence="1">Uncharacterized protein</fullName>
    </submittedName>
</protein>
<reference evidence="2" key="2">
    <citation type="submission" date="2019-10" db="EMBL/GenBank/DDBJ databases">
        <title>A de novo genome assembly of a pear dwarfing rootstock.</title>
        <authorList>
            <person name="Wang F."/>
            <person name="Wang J."/>
            <person name="Li S."/>
            <person name="Zhang Y."/>
            <person name="Fang M."/>
            <person name="Ma L."/>
            <person name="Zhao Y."/>
            <person name="Jiang S."/>
        </authorList>
    </citation>
    <scope>NUCLEOTIDE SEQUENCE [LARGE SCALE GENOMIC DNA]</scope>
</reference>
<accession>A0A5N5I4S2</accession>
<proteinExistence type="predicted"/>
<dbReference type="OrthoDB" id="1713237at2759"/>
<comment type="caution">
    <text evidence="1">The sequence shown here is derived from an EMBL/GenBank/DDBJ whole genome shotgun (WGS) entry which is preliminary data.</text>
</comment>
<dbReference type="EMBL" id="SMOL01000120">
    <property type="protein sequence ID" value="KAB2632610.1"/>
    <property type="molecule type" value="Genomic_DNA"/>
</dbReference>
<reference evidence="1 2" key="3">
    <citation type="submission" date="2019-11" db="EMBL/GenBank/DDBJ databases">
        <title>A de novo genome assembly of a pear dwarfing rootstock.</title>
        <authorList>
            <person name="Wang F."/>
            <person name="Wang J."/>
            <person name="Li S."/>
            <person name="Zhang Y."/>
            <person name="Fang M."/>
            <person name="Ma L."/>
            <person name="Zhao Y."/>
            <person name="Jiang S."/>
        </authorList>
    </citation>
    <scope>NUCLEOTIDE SEQUENCE [LARGE SCALE GENOMIC DNA]</scope>
    <source>
        <strain evidence="1">S2</strain>
        <tissue evidence="1">Leaf</tissue>
    </source>
</reference>
<reference evidence="1 2" key="1">
    <citation type="submission" date="2019-09" db="EMBL/GenBank/DDBJ databases">
        <authorList>
            <person name="Ou C."/>
        </authorList>
    </citation>
    <scope>NUCLEOTIDE SEQUENCE [LARGE SCALE GENOMIC DNA]</scope>
    <source>
        <strain evidence="1">S2</strain>
        <tissue evidence="1">Leaf</tissue>
    </source>
</reference>
<name>A0A5N5I4S2_9ROSA</name>
<sequence length="87" mass="9926">MKKGFIKSDRTKHISPKFFSAHELQKAKVIEVRQIRSNENLADLFTKSLPKCTFQKLVQGIGLRRLTKQLNLENAESGGDTYQGEHP</sequence>
<dbReference type="Proteomes" id="UP000327157">
    <property type="component" value="Chromosome 6"/>
</dbReference>
<evidence type="ECO:0000313" key="1">
    <source>
        <dbReference type="EMBL" id="KAB2632610.1"/>
    </source>
</evidence>
<gene>
    <name evidence="1" type="ORF">D8674_028857</name>
</gene>
<keyword evidence="2" id="KW-1185">Reference proteome</keyword>